<reference evidence="3" key="1">
    <citation type="submission" date="2020-10" db="EMBL/GenBank/DDBJ databases">
        <authorList>
            <person name="Gilroy R."/>
        </authorList>
    </citation>
    <scope>NUCLEOTIDE SEQUENCE</scope>
    <source>
        <strain evidence="3">ChiSjej3B21-11622</strain>
    </source>
</reference>
<sequence length="233" mass="27306">MLKCTNKTCCRPLNFLFYGSTSLSGILFLDELTEFEKGTLEVLRQPLEERRICISRNFGSYEYPADFLLVAAMNPCRCGYYPDLERCTCSIREIHQYLHKISQPFLDRMDLCAEVSRMDYRALISKRAGESTREIKERVEKAHQIQKERYSGTPYRFNGDLDRRGIVRFCALGKEEERFLEEVYKSLALTARGYHKLIKVARTLADMEGEERIRIPHLKEAAGFRSADKRYWN</sequence>
<dbReference type="GO" id="GO:0005524">
    <property type="term" value="F:ATP binding"/>
    <property type="evidence" value="ECO:0007669"/>
    <property type="project" value="UniProtKB-KW"/>
</dbReference>
<evidence type="ECO:0000259" key="2">
    <source>
        <dbReference type="Pfam" id="PF13335"/>
    </source>
</evidence>
<keyword evidence="3" id="KW-0547">Nucleotide-binding</keyword>
<keyword evidence="3" id="KW-0067">ATP-binding</keyword>
<feature type="domain" description="Mg chelatase-related protein C-terminal" evidence="2">
    <location>
        <begin position="129"/>
        <end position="225"/>
    </location>
</feature>
<dbReference type="Pfam" id="PF01078">
    <property type="entry name" value="Mg_chelatase"/>
    <property type="match status" value="1"/>
</dbReference>
<dbReference type="Proteomes" id="UP000886886">
    <property type="component" value="Unassembled WGS sequence"/>
</dbReference>
<dbReference type="PANTHER" id="PTHR32039:SF7">
    <property type="entry name" value="COMPETENCE PROTEIN COMM"/>
    <property type="match status" value="1"/>
</dbReference>
<dbReference type="InterPro" id="IPR027417">
    <property type="entry name" value="P-loop_NTPase"/>
</dbReference>
<dbReference type="InterPro" id="IPR000523">
    <property type="entry name" value="Mg_chelatse_chII-like_cat_dom"/>
</dbReference>
<protein>
    <submittedName>
        <fullName evidence="3">ATP-binding protein</fullName>
    </submittedName>
</protein>
<organism evidence="3 4">
    <name type="scientific">Candidatus Limivivens merdigallinarum</name>
    <dbReference type="NCBI Taxonomy" id="2840859"/>
    <lineage>
        <taxon>Bacteria</taxon>
        <taxon>Bacillati</taxon>
        <taxon>Bacillota</taxon>
        <taxon>Clostridia</taxon>
        <taxon>Lachnospirales</taxon>
        <taxon>Lachnospiraceae</taxon>
        <taxon>Lachnospiraceae incertae sedis</taxon>
        <taxon>Candidatus Limivivens</taxon>
    </lineage>
</organism>
<dbReference type="Gene3D" id="3.40.50.300">
    <property type="entry name" value="P-loop containing nucleotide triphosphate hydrolases"/>
    <property type="match status" value="1"/>
</dbReference>
<dbReference type="PANTHER" id="PTHR32039">
    <property type="entry name" value="MAGNESIUM-CHELATASE SUBUNIT CHLI"/>
    <property type="match status" value="1"/>
</dbReference>
<evidence type="ECO:0000313" key="3">
    <source>
        <dbReference type="EMBL" id="HIQ95943.1"/>
    </source>
</evidence>
<reference evidence="3" key="2">
    <citation type="journal article" date="2021" name="PeerJ">
        <title>Extensive microbial diversity within the chicken gut microbiome revealed by metagenomics and culture.</title>
        <authorList>
            <person name="Gilroy R."/>
            <person name="Ravi A."/>
            <person name="Getino M."/>
            <person name="Pursley I."/>
            <person name="Horton D.L."/>
            <person name="Alikhan N.F."/>
            <person name="Baker D."/>
            <person name="Gharbi K."/>
            <person name="Hall N."/>
            <person name="Watson M."/>
            <person name="Adriaenssens E.M."/>
            <person name="Foster-Nyarko E."/>
            <person name="Jarju S."/>
            <person name="Secka A."/>
            <person name="Antonio M."/>
            <person name="Oren A."/>
            <person name="Chaudhuri R.R."/>
            <person name="La Ragione R."/>
            <person name="Hildebrand F."/>
            <person name="Pallen M.J."/>
        </authorList>
    </citation>
    <scope>NUCLEOTIDE SEQUENCE</scope>
    <source>
        <strain evidence="3">ChiSjej3B21-11622</strain>
    </source>
</reference>
<evidence type="ECO:0000259" key="1">
    <source>
        <dbReference type="Pfam" id="PF01078"/>
    </source>
</evidence>
<dbReference type="Pfam" id="PF13335">
    <property type="entry name" value="Mg_chelatase_C"/>
    <property type="match status" value="1"/>
</dbReference>
<feature type="domain" description="Magnesium chelatase ChlI-like catalytic" evidence="1">
    <location>
        <begin position="22"/>
        <end position="121"/>
    </location>
</feature>
<dbReference type="InterPro" id="IPR045006">
    <property type="entry name" value="CHLI-like"/>
</dbReference>
<accession>A0A9D1D0V8</accession>
<comment type="caution">
    <text evidence="3">The sequence shown here is derived from an EMBL/GenBank/DDBJ whole genome shotgun (WGS) entry which is preliminary data.</text>
</comment>
<evidence type="ECO:0000313" key="4">
    <source>
        <dbReference type="Proteomes" id="UP000886886"/>
    </source>
</evidence>
<gene>
    <name evidence="3" type="ORF">IAB26_05205</name>
</gene>
<name>A0A9D1D0V8_9FIRM</name>
<dbReference type="InterPro" id="IPR025158">
    <property type="entry name" value="Mg_chelat-rel_C"/>
</dbReference>
<dbReference type="SUPFAM" id="SSF52540">
    <property type="entry name" value="P-loop containing nucleoside triphosphate hydrolases"/>
    <property type="match status" value="1"/>
</dbReference>
<dbReference type="EMBL" id="DVFT01000079">
    <property type="protein sequence ID" value="HIQ95943.1"/>
    <property type="molecule type" value="Genomic_DNA"/>
</dbReference>
<dbReference type="AlphaFoldDB" id="A0A9D1D0V8"/>
<proteinExistence type="predicted"/>